<organism evidence="1 2">
    <name type="scientific">Paractinoplanes rhizophilus</name>
    <dbReference type="NCBI Taxonomy" id="1416877"/>
    <lineage>
        <taxon>Bacteria</taxon>
        <taxon>Bacillati</taxon>
        <taxon>Actinomycetota</taxon>
        <taxon>Actinomycetes</taxon>
        <taxon>Micromonosporales</taxon>
        <taxon>Micromonosporaceae</taxon>
        <taxon>Paractinoplanes</taxon>
    </lineage>
</organism>
<protein>
    <submittedName>
        <fullName evidence="1">Uncharacterized protein</fullName>
    </submittedName>
</protein>
<keyword evidence="2" id="KW-1185">Reference proteome</keyword>
<dbReference type="EMBL" id="JBHTBJ010000055">
    <property type="protein sequence ID" value="MFC7279598.1"/>
    <property type="molecule type" value="Genomic_DNA"/>
</dbReference>
<gene>
    <name evidence="1" type="ORF">ACFQS1_37020</name>
</gene>
<proteinExistence type="predicted"/>
<dbReference type="Proteomes" id="UP001596548">
    <property type="component" value="Unassembled WGS sequence"/>
</dbReference>
<comment type="caution">
    <text evidence="1">The sequence shown here is derived from an EMBL/GenBank/DDBJ whole genome shotgun (WGS) entry which is preliminary data.</text>
</comment>
<evidence type="ECO:0000313" key="2">
    <source>
        <dbReference type="Proteomes" id="UP001596548"/>
    </source>
</evidence>
<dbReference type="RefSeq" id="WP_378977075.1">
    <property type="nucleotide sequence ID" value="NZ_JBHTBJ010000055.1"/>
</dbReference>
<accession>A0ABW2I3Y6</accession>
<name>A0ABW2I3Y6_9ACTN</name>
<sequence>MTTEPDLIDRPVSFAYNYRMRCGCGGVEDLSAVDYEAEINDAHIPCSRCGGSIHFGRGVAALRDLNDPALENEQLSRLAWYHTSTSPDWPSLTNEEQQRERLRDFRLVTDEQIARLSDLALHVGTYEAAIENVLRRMKYQNDRDSRFFLYRVALNLDPTQVETDYRDENEQRAARLTNAELRDEGLHAVRYLNVYESPGSLSLAVTAGAIAAVQMVDLDGHGLVPDHDAELTERLGSFQRDLDADRQRPLPPPREPILALEQLQRRAAPRRGRAADSGRSTGPEFYRLWESIDSVLAERYLVGVNAIVAREFRDAVRPQRRDDDGAVRAYADFYATRAFALTHPSALIADLASRPAAALRARPAEIDR</sequence>
<evidence type="ECO:0000313" key="1">
    <source>
        <dbReference type="EMBL" id="MFC7279598.1"/>
    </source>
</evidence>
<reference evidence="2" key="1">
    <citation type="journal article" date="2019" name="Int. J. Syst. Evol. Microbiol.">
        <title>The Global Catalogue of Microorganisms (GCM) 10K type strain sequencing project: providing services to taxonomists for standard genome sequencing and annotation.</title>
        <authorList>
            <consortium name="The Broad Institute Genomics Platform"/>
            <consortium name="The Broad Institute Genome Sequencing Center for Infectious Disease"/>
            <person name="Wu L."/>
            <person name="Ma J."/>
        </authorList>
    </citation>
    <scope>NUCLEOTIDE SEQUENCE [LARGE SCALE GENOMIC DNA]</scope>
    <source>
        <strain evidence="2">XZYJT-10</strain>
    </source>
</reference>